<proteinExistence type="predicted"/>
<protein>
    <submittedName>
        <fullName evidence="3">Uncharacterized protein</fullName>
    </submittedName>
</protein>
<reference evidence="3" key="1">
    <citation type="submission" date="2020-03" db="EMBL/GenBank/DDBJ databases">
        <title>The deep terrestrial virosphere.</title>
        <authorList>
            <person name="Holmfeldt K."/>
            <person name="Nilsson E."/>
            <person name="Simone D."/>
            <person name="Lopez-Fernandez M."/>
            <person name="Wu X."/>
            <person name="de Brujin I."/>
            <person name="Lundin D."/>
            <person name="Andersson A."/>
            <person name="Bertilsson S."/>
            <person name="Dopson M."/>
        </authorList>
    </citation>
    <scope>NUCLEOTIDE SEQUENCE</scope>
    <source>
        <strain evidence="1">MM415A01952</strain>
        <strain evidence="2">MM415B02267</strain>
        <strain evidence="3">TM448B03997</strain>
    </source>
</reference>
<dbReference type="AlphaFoldDB" id="A0A6M3XYN5"/>
<sequence length="63" mass="7581">MKLKTLEEVMSDSDVPLFFKKATGRKYTNKESCINDIRRMLMLFHNEYSYSNRSKMILNKKEK</sequence>
<evidence type="ECO:0000313" key="1">
    <source>
        <dbReference type="EMBL" id="QJA74673.1"/>
    </source>
</evidence>
<gene>
    <name evidence="1" type="ORF">MM415A01952_0014</name>
    <name evidence="2" type="ORF">MM415B02267_0015</name>
    <name evidence="3" type="ORF">TM448B03997_0006</name>
</gene>
<evidence type="ECO:0000313" key="2">
    <source>
        <dbReference type="EMBL" id="QJA85168.1"/>
    </source>
</evidence>
<organism evidence="3">
    <name type="scientific">viral metagenome</name>
    <dbReference type="NCBI Taxonomy" id="1070528"/>
    <lineage>
        <taxon>unclassified sequences</taxon>
        <taxon>metagenomes</taxon>
        <taxon>organismal metagenomes</taxon>
    </lineage>
</organism>
<accession>A0A6M3XYN5</accession>
<name>A0A6M3XYN5_9ZZZZ</name>
<dbReference type="EMBL" id="MT142113">
    <property type="protein sequence ID" value="QJA74673.1"/>
    <property type="molecule type" value="Genomic_DNA"/>
</dbReference>
<dbReference type="EMBL" id="MT142558">
    <property type="protein sequence ID" value="QJA85168.1"/>
    <property type="molecule type" value="Genomic_DNA"/>
</dbReference>
<dbReference type="EMBL" id="MT145053">
    <property type="protein sequence ID" value="QJI03040.1"/>
    <property type="molecule type" value="Genomic_DNA"/>
</dbReference>
<evidence type="ECO:0000313" key="3">
    <source>
        <dbReference type="EMBL" id="QJI03040.1"/>
    </source>
</evidence>